<keyword evidence="2 4" id="KW-0808">Transferase</keyword>
<dbReference type="Gene3D" id="3.40.50.2020">
    <property type="match status" value="1"/>
</dbReference>
<dbReference type="PANTHER" id="PTHR43363">
    <property type="entry name" value="HYPOXANTHINE PHOSPHORIBOSYLTRANSFERASE"/>
    <property type="match status" value="1"/>
</dbReference>
<evidence type="ECO:0000259" key="3">
    <source>
        <dbReference type="Pfam" id="PF00156"/>
    </source>
</evidence>
<accession>A0A7C4BBW5</accession>
<organism evidence="4">
    <name type="scientific">Ignisphaera aggregans</name>
    <dbReference type="NCBI Taxonomy" id="334771"/>
    <lineage>
        <taxon>Archaea</taxon>
        <taxon>Thermoproteota</taxon>
        <taxon>Thermoprotei</taxon>
        <taxon>Desulfurococcales</taxon>
        <taxon>Desulfurococcaceae</taxon>
        <taxon>Ignisphaera</taxon>
    </lineage>
</organism>
<evidence type="ECO:0000256" key="2">
    <source>
        <dbReference type="ARBA" id="ARBA00022679"/>
    </source>
</evidence>
<evidence type="ECO:0000256" key="1">
    <source>
        <dbReference type="ARBA" id="ARBA00022676"/>
    </source>
</evidence>
<dbReference type="EMBL" id="DTFF01000037">
    <property type="protein sequence ID" value="HGI87514.1"/>
    <property type="molecule type" value="Genomic_DNA"/>
</dbReference>
<dbReference type="InterPro" id="IPR000836">
    <property type="entry name" value="PRTase_dom"/>
</dbReference>
<dbReference type="Pfam" id="PF00156">
    <property type="entry name" value="Pribosyltran"/>
    <property type="match status" value="1"/>
</dbReference>
<dbReference type="CDD" id="cd06223">
    <property type="entry name" value="PRTases_typeI"/>
    <property type="match status" value="1"/>
</dbReference>
<dbReference type="GO" id="GO:0016757">
    <property type="term" value="F:glycosyltransferase activity"/>
    <property type="evidence" value="ECO:0007669"/>
    <property type="project" value="UniProtKB-KW"/>
</dbReference>
<name>A0A7C4BBW5_9CREN</name>
<sequence length="253" mass="28892">MVVYPVKHVSWEEVVEWSFRLADKVRASGFRPDVVVAVGRGGYVVSRLICDSLDIDKLVALPIRWSSDKRASGYLVDLIRCFHRFRGFEVGACVAEVVKSLRIEIPIDIRIELSGLRALAVEEISATGMHLAKAKELLSTWGAQEVKGATLVWKASTSPMRPDYTFIETPSFVWFQFPWSRVSDYTQFAMVAIEESLGSAKTHTFNLEYVEKPFIEWYGFKPDYKYLKRALEKLVEVGFLKRSYDGKYALTIE</sequence>
<dbReference type="AlphaFoldDB" id="A0A7C4BBW5"/>
<reference evidence="4" key="1">
    <citation type="journal article" date="2020" name="mSystems">
        <title>Genome- and Community-Level Interaction Insights into Carbon Utilization and Element Cycling Functions of Hydrothermarchaeota in Hydrothermal Sediment.</title>
        <authorList>
            <person name="Zhou Z."/>
            <person name="Liu Y."/>
            <person name="Xu W."/>
            <person name="Pan J."/>
            <person name="Luo Z.H."/>
            <person name="Li M."/>
        </authorList>
    </citation>
    <scope>NUCLEOTIDE SEQUENCE [LARGE SCALE GENOMIC DNA]</scope>
    <source>
        <strain evidence="4">SpSt-732</strain>
    </source>
</reference>
<feature type="domain" description="Phosphoribosyltransferase" evidence="3">
    <location>
        <begin position="20"/>
        <end position="179"/>
    </location>
</feature>
<proteinExistence type="predicted"/>
<protein>
    <submittedName>
        <fullName evidence="4">Phosphoribosyltransferase</fullName>
    </submittedName>
</protein>
<dbReference type="InterPro" id="IPR029057">
    <property type="entry name" value="PRTase-like"/>
</dbReference>
<evidence type="ECO:0000313" key="4">
    <source>
        <dbReference type="EMBL" id="HGI87514.1"/>
    </source>
</evidence>
<gene>
    <name evidence="4" type="ORF">ENV14_03880</name>
</gene>
<dbReference type="PANTHER" id="PTHR43363:SF2">
    <property type="entry name" value="PHOSPHORIBOSYLTRANSFERASE"/>
    <property type="match status" value="1"/>
</dbReference>
<keyword evidence="1 4" id="KW-0328">Glycosyltransferase</keyword>
<comment type="caution">
    <text evidence="4">The sequence shown here is derived from an EMBL/GenBank/DDBJ whole genome shotgun (WGS) entry which is preliminary data.</text>
</comment>
<dbReference type="SUPFAM" id="SSF53271">
    <property type="entry name" value="PRTase-like"/>
    <property type="match status" value="1"/>
</dbReference>